<sequence>MYALPYLPPLARIVFNFLIIVRESPSKIIRFHPISAVNIMALLHALASATVASTTSLKGANIE</sequence>
<reference evidence="1 2" key="1">
    <citation type="submission" date="2019-07" db="EMBL/GenBank/DDBJ databases">
        <title>WGS assembly of Gossypium tomentosum.</title>
        <authorList>
            <person name="Chen Z.J."/>
            <person name="Sreedasyam A."/>
            <person name="Ando A."/>
            <person name="Song Q."/>
            <person name="De L."/>
            <person name="Hulse-Kemp A."/>
            <person name="Ding M."/>
            <person name="Ye W."/>
            <person name="Kirkbride R."/>
            <person name="Jenkins J."/>
            <person name="Plott C."/>
            <person name="Lovell J."/>
            <person name="Lin Y.-M."/>
            <person name="Vaughn R."/>
            <person name="Liu B."/>
            <person name="Li W."/>
            <person name="Simpson S."/>
            <person name="Scheffler B."/>
            <person name="Saski C."/>
            <person name="Grover C."/>
            <person name="Hu G."/>
            <person name="Conover J."/>
            <person name="Carlson J."/>
            <person name="Shu S."/>
            <person name="Boston L."/>
            <person name="Williams M."/>
            <person name="Peterson D."/>
            <person name="Mcgee K."/>
            <person name="Jones D."/>
            <person name="Wendel J."/>
            <person name="Stelly D."/>
            <person name="Grimwood J."/>
            <person name="Schmutz J."/>
        </authorList>
    </citation>
    <scope>NUCLEOTIDE SEQUENCE [LARGE SCALE GENOMIC DNA]</scope>
    <source>
        <strain evidence="1">7179.01</strain>
    </source>
</reference>
<protein>
    <submittedName>
        <fullName evidence="1">Uncharacterized protein</fullName>
    </submittedName>
</protein>
<evidence type="ECO:0000313" key="1">
    <source>
        <dbReference type="EMBL" id="TYI19150.1"/>
    </source>
</evidence>
<accession>A0A5D2PW24</accession>
<dbReference type="EMBL" id="CM017616">
    <property type="protein sequence ID" value="TYI19150.1"/>
    <property type="molecule type" value="Genomic_DNA"/>
</dbReference>
<dbReference type="AlphaFoldDB" id="A0A5D2PW24"/>
<gene>
    <name evidence="1" type="ORF">ES332_A07G144400v1</name>
</gene>
<organism evidence="1 2">
    <name type="scientific">Gossypium tomentosum</name>
    <name type="common">Hawaiian cotton</name>
    <name type="synonym">Gossypium sandvicense</name>
    <dbReference type="NCBI Taxonomy" id="34277"/>
    <lineage>
        <taxon>Eukaryota</taxon>
        <taxon>Viridiplantae</taxon>
        <taxon>Streptophyta</taxon>
        <taxon>Embryophyta</taxon>
        <taxon>Tracheophyta</taxon>
        <taxon>Spermatophyta</taxon>
        <taxon>Magnoliopsida</taxon>
        <taxon>eudicotyledons</taxon>
        <taxon>Gunneridae</taxon>
        <taxon>Pentapetalae</taxon>
        <taxon>rosids</taxon>
        <taxon>malvids</taxon>
        <taxon>Malvales</taxon>
        <taxon>Malvaceae</taxon>
        <taxon>Malvoideae</taxon>
        <taxon>Gossypium</taxon>
    </lineage>
</organism>
<name>A0A5D2PW24_GOSTO</name>
<proteinExistence type="predicted"/>
<keyword evidence="2" id="KW-1185">Reference proteome</keyword>
<dbReference type="Proteomes" id="UP000322667">
    <property type="component" value="Chromosome A07"/>
</dbReference>
<evidence type="ECO:0000313" key="2">
    <source>
        <dbReference type="Proteomes" id="UP000322667"/>
    </source>
</evidence>